<reference evidence="3" key="1">
    <citation type="submission" date="2023-06" db="EMBL/GenBank/DDBJ databases">
        <title>Identification and characterization of horizontal gene transfer across gut microbiota members of farm animals based on homology search.</title>
        <authorList>
            <person name="Zeman M."/>
            <person name="Kubasova T."/>
            <person name="Jahodarova E."/>
            <person name="Nykrynova M."/>
            <person name="Rychlik I."/>
        </authorList>
    </citation>
    <scope>NUCLEOTIDE SEQUENCE [LARGE SCALE GENOMIC DNA]</scope>
    <source>
        <strain evidence="3">ET39</strain>
    </source>
</reference>
<dbReference type="RefSeq" id="WP_289606722.1">
    <property type="nucleotide sequence ID" value="NZ_JAUDCG010000003.1"/>
</dbReference>
<protein>
    <submittedName>
        <fullName evidence="2">DegV family protein</fullName>
    </submittedName>
</protein>
<dbReference type="InterPro" id="IPR003797">
    <property type="entry name" value="DegV"/>
</dbReference>
<sequence>MVKIVADTSTLFSSEEGNKHGITITPLSVNIAKDSYRELDEITSAQFLERLQDGALPTSSQPSIGEKMEQYELLAKADEVLDITMADGLSGTYESACNAKADCVYGDRITVLNSETLCGPHRYLVLKAVRLAEQGNSVSMIVDALRTSMMQERSFLIPRDFSFLKRGGRLTPLAATIGGMLKVVPVMTLTEDHRRLEKYTMKRTMGKAIEAIIECFEQMGVDETYYMTITHADVQEDALKVKERMQAAFPHTEIDVFELSPVFITQGGPGCIAVQVIKK</sequence>
<evidence type="ECO:0000313" key="2">
    <source>
        <dbReference type="EMBL" id="MDM8156253.1"/>
    </source>
</evidence>
<organism evidence="2 3">
    <name type="scientific">Amedibacillus dolichus</name>
    <dbReference type="NCBI Taxonomy" id="31971"/>
    <lineage>
        <taxon>Bacteria</taxon>
        <taxon>Bacillati</taxon>
        <taxon>Bacillota</taxon>
        <taxon>Erysipelotrichia</taxon>
        <taxon>Erysipelotrichales</taxon>
        <taxon>Erysipelotrichaceae</taxon>
        <taxon>Amedibacillus</taxon>
    </lineage>
</organism>
<gene>
    <name evidence="2" type="ORF">QUV96_01220</name>
</gene>
<dbReference type="NCBIfam" id="TIGR00762">
    <property type="entry name" value="DegV"/>
    <property type="match status" value="1"/>
</dbReference>
<dbReference type="PANTHER" id="PTHR33434">
    <property type="entry name" value="DEGV DOMAIN-CONTAINING PROTEIN DR_1986-RELATED"/>
    <property type="match status" value="1"/>
</dbReference>
<reference evidence="2 3" key="2">
    <citation type="submission" date="2023-06" db="EMBL/GenBank/DDBJ databases">
        <title>Identification and characterization of horizontal gene transfer across gut microbiota members of farm animals based on homology search.</title>
        <authorList>
            <person name="Schwarzerova J."/>
            <person name="Nykrynova M."/>
            <person name="Jureckova K."/>
            <person name="Cejkova D."/>
            <person name="Rychlik I."/>
        </authorList>
    </citation>
    <scope>NUCLEOTIDE SEQUENCE [LARGE SCALE GENOMIC DNA]</scope>
    <source>
        <strain evidence="2 3">ET39</strain>
    </source>
</reference>
<dbReference type="Gene3D" id="3.30.1180.10">
    <property type="match status" value="1"/>
</dbReference>
<keyword evidence="1" id="KW-0446">Lipid-binding</keyword>
<keyword evidence="3" id="KW-1185">Reference proteome</keyword>
<dbReference type="Pfam" id="PF02645">
    <property type="entry name" value="DegV"/>
    <property type="match status" value="1"/>
</dbReference>
<dbReference type="InterPro" id="IPR050270">
    <property type="entry name" value="DegV_domain_contain"/>
</dbReference>
<dbReference type="PANTHER" id="PTHR33434:SF2">
    <property type="entry name" value="FATTY ACID-BINDING PROTEIN TM_1468"/>
    <property type="match status" value="1"/>
</dbReference>
<name>A0ABT7UBA5_9FIRM</name>
<dbReference type="SUPFAM" id="SSF82549">
    <property type="entry name" value="DAK1/DegV-like"/>
    <property type="match status" value="1"/>
</dbReference>
<dbReference type="EMBL" id="JAUDCG010000003">
    <property type="protein sequence ID" value="MDM8156253.1"/>
    <property type="molecule type" value="Genomic_DNA"/>
</dbReference>
<comment type="caution">
    <text evidence="2">The sequence shown here is derived from an EMBL/GenBank/DDBJ whole genome shotgun (WGS) entry which is preliminary data.</text>
</comment>
<proteinExistence type="predicted"/>
<dbReference type="InterPro" id="IPR043168">
    <property type="entry name" value="DegV_C"/>
</dbReference>
<dbReference type="PROSITE" id="PS51482">
    <property type="entry name" value="DEGV"/>
    <property type="match status" value="1"/>
</dbReference>
<dbReference type="Gene3D" id="3.40.50.10170">
    <property type="match status" value="1"/>
</dbReference>
<evidence type="ECO:0000313" key="3">
    <source>
        <dbReference type="Proteomes" id="UP001529340"/>
    </source>
</evidence>
<accession>A0ABT7UBA5</accession>
<dbReference type="Proteomes" id="UP001529340">
    <property type="component" value="Unassembled WGS sequence"/>
</dbReference>
<evidence type="ECO:0000256" key="1">
    <source>
        <dbReference type="ARBA" id="ARBA00023121"/>
    </source>
</evidence>